<evidence type="ECO:0000313" key="8">
    <source>
        <dbReference type="Proteomes" id="UP000177876"/>
    </source>
</evidence>
<proteinExistence type="predicted"/>
<dbReference type="GO" id="GO:0005886">
    <property type="term" value="C:plasma membrane"/>
    <property type="evidence" value="ECO:0007669"/>
    <property type="project" value="UniProtKB-SubCell"/>
</dbReference>
<comment type="subcellular location">
    <subcellularLocation>
        <location evidence="1">Cell membrane</location>
        <topology evidence="1">Multi-pass membrane protein</topology>
    </subcellularLocation>
</comment>
<dbReference type="Pfam" id="PF13520">
    <property type="entry name" value="AA_permease_2"/>
    <property type="match status" value="1"/>
</dbReference>
<dbReference type="AlphaFoldDB" id="A0A1F2WI74"/>
<reference evidence="7 8" key="1">
    <citation type="journal article" date="2016" name="Nat. Commun.">
        <title>Thousands of microbial genomes shed light on interconnected biogeochemical processes in an aquifer system.</title>
        <authorList>
            <person name="Anantharaman K."/>
            <person name="Brown C.T."/>
            <person name="Hug L.A."/>
            <person name="Sharon I."/>
            <person name="Castelle C.J."/>
            <person name="Probst A.J."/>
            <person name="Thomas B.C."/>
            <person name="Singh A."/>
            <person name="Wilkins M.J."/>
            <person name="Karaoz U."/>
            <person name="Brodie E.L."/>
            <person name="Williams K.H."/>
            <person name="Hubbard S.S."/>
            <person name="Banfield J.F."/>
        </authorList>
    </citation>
    <scope>NUCLEOTIDE SEQUENCE [LARGE SCALE GENOMIC DNA]</scope>
</reference>
<gene>
    <name evidence="7" type="ORF">A2Y75_01080</name>
</gene>
<keyword evidence="4 6" id="KW-1133">Transmembrane helix</keyword>
<evidence type="ECO:0000256" key="2">
    <source>
        <dbReference type="ARBA" id="ARBA00022475"/>
    </source>
</evidence>
<keyword evidence="3 6" id="KW-0812">Transmembrane</keyword>
<dbReference type="InterPro" id="IPR002293">
    <property type="entry name" value="AA/rel_permease1"/>
</dbReference>
<feature type="transmembrane region" description="Helical" evidence="6">
    <location>
        <begin position="154"/>
        <end position="178"/>
    </location>
</feature>
<organism evidence="7 8">
    <name type="scientific">Candidatus Solincola sediminis</name>
    <dbReference type="NCBI Taxonomy" id="1797199"/>
    <lineage>
        <taxon>Bacteria</taxon>
        <taxon>Bacillati</taxon>
        <taxon>Actinomycetota</taxon>
        <taxon>Candidatus Geothermincolia</taxon>
        <taxon>Candidatus Geothermincolales</taxon>
        <taxon>Candidatus Geothermincolaceae</taxon>
        <taxon>Candidatus Solincola</taxon>
    </lineage>
</organism>
<feature type="transmembrane region" description="Helical" evidence="6">
    <location>
        <begin position="399"/>
        <end position="416"/>
    </location>
</feature>
<evidence type="ECO:0000256" key="1">
    <source>
        <dbReference type="ARBA" id="ARBA00004651"/>
    </source>
</evidence>
<dbReference type="PANTHER" id="PTHR42770:SF7">
    <property type="entry name" value="MEMBRANE PROTEIN"/>
    <property type="match status" value="1"/>
</dbReference>
<protein>
    <recommendedName>
        <fullName evidence="9">Amino acid permease</fullName>
    </recommendedName>
</protein>
<keyword evidence="2" id="KW-1003">Cell membrane</keyword>
<dbReference type="GO" id="GO:0022857">
    <property type="term" value="F:transmembrane transporter activity"/>
    <property type="evidence" value="ECO:0007669"/>
    <property type="project" value="InterPro"/>
</dbReference>
<feature type="transmembrane region" description="Helical" evidence="6">
    <location>
        <begin position="223"/>
        <end position="244"/>
    </location>
</feature>
<feature type="transmembrane region" description="Helical" evidence="6">
    <location>
        <begin position="190"/>
        <end position="211"/>
    </location>
</feature>
<evidence type="ECO:0000256" key="3">
    <source>
        <dbReference type="ARBA" id="ARBA00022692"/>
    </source>
</evidence>
<accession>A0A1F2WI74</accession>
<keyword evidence="5 6" id="KW-0472">Membrane</keyword>
<feature type="transmembrane region" description="Helical" evidence="6">
    <location>
        <begin position="123"/>
        <end position="142"/>
    </location>
</feature>
<evidence type="ECO:0008006" key="9">
    <source>
        <dbReference type="Google" id="ProtNLM"/>
    </source>
</evidence>
<feature type="transmembrane region" description="Helical" evidence="6">
    <location>
        <begin position="12"/>
        <end position="38"/>
    </location>
</feature>
<feature type="transmembrane region" description="Helical" evidence="6">
    <location>
        <begin position="340"/>
        <end position="362"/>
    </location>
</feature>
<dbReference type="Proteomes" id="UP000177876">
    <property type="component" value="Unassembled WGS sequence"/>
</dbReference>
<feature type="transmembrane region" description="Helical" evidence="6">
    <location>
        <begin position="87"/>
        <end position="111"/>
    </location>
</feature>
<comment type="caution">
    <text evidence="7">The sequence shown here is derived from an EMBL/GenBank/DDBJ whole genome shotgun (WGS) entry which is preliminary data.</text>
</comment>
<evidence type="ECO:0000256" key="4">
    <source>
        <dbReference type="ARBA" id="ARBA00022989"/>
    </source>
</evidence>
<dbReference type="EMBL" id="MELK01000044">
    <property type="protein sequence ID" value="OFW56540.1"/>
    <property type="molecule type" value="Genomic_DNA"/>
</dbReference>
<feature type="transmembrane region" description="Helical" evidence="6">
    <location>
        <begin position="316"/>
        <end position="334"/>
    </location>
</feature>
<evidence type="ECO:0000256" key="5">
    <source>
        <dbReference type="ARBA" id="ARBA00023136"/>
    </source>
</evidence>
<dbReference type="InterPro" id="IPR050367">
    <property type="entry name" value="APC_superfamily"/>
</dbReference>
<evidence type="ECO:0000256" key="6">
    <source>
        <dbReference type="SAM" id="Phobius"/>
    </source>
</evidence>
<evidence type="ECO:0000313" key="7">
    <source>
        <dbReference type="EMBL" id="OFW56540.1"/>
    </source>
</evidence>
<dbReference type="PANTHER" id="PTHR42770">
    <property type="entry name" value="AMINO ACID TRANSPORTER-RELATED"/>
    <property type="match status" value="1"/>
</dbReference>
<name>A0A1F2WI74_9ACTN</name>
<feature type="transmembrane region" description="Helical" evidence="6">
    <location>
        <begin position="44"/>
        <end position="66"/>
    </location>
</feature>
<dbReference type="STRING" id="1797197.A2Y75_01080"/>
<dbReference type="PIRSF" id="PIRSF006060">
    <property type="entry name" value="AA_transporter"/>
    <property type="match status" value="1"/>
</dbReference>
<sequence>MAPEHQEGKHEIGLIPCVAFCVGTMIGAGVFTLSGIAIDTAGPSALLAYLIAGFVMMLSALSFVVVSSRSKPGESGYAPLGEILSPAWRFLAMWGFYLNAVISIAFVLISFGSYLQQYFVESLGPTAAALIAVGGIALLNLGPADLVGKAETGLVGLKVAILLLLVGYGLAQFGMIAWTPFVHDGTRSLLGATAMLFTAYTGFNVVTNMAGSVRDPNRTVPRAIIISIVIAGLIYMGVIIALLASGVSDFGQAGLGKAAAELMGSWGGPLIAFAACVSTLSGANANVLGASELLIRLAQQGDVPPAVGRMSKRGHPVFSVVMAAGIAAALIILARGGNLIVSLSNVTAIFAMLIVNLGAFRLAVKGWPGGGVKLPGRGVIPALGFLAAAAQLPSLGLKAFILGFAMTGAGYVMYAMRHETRLGGDVRELQHRVHHLETPLARALRHIPFK</sequence>
<dbReference type="Gene3D" id="1.20.1740.10">
    <property type="entry name" value="Amino acid/polyamine transporter I"/>
    <property type="match status" value="1"/>
</dbReference>